<proteinExistence type="predicted"/>
<evidence type="ECO:0000313" key="3">
    <source>
        <dbReference type="EMBL" id="MUN37250.1"/>
    </source>
</evidence>
<dbReference type="Pfam" id="PF01243">
    <property type="entry name" value="PNPOx_N"/>
    <property type="match status" value="1"/>
</dbReference>
<dbReference type="Gene3D" id="2.30.110.10">
    <property type="entry name" value="Electron Transport, Fmn-binding Protein, Chain A"/>
    <property type="match status" value="1"/>
</dbReference>
<dbReference type="InterPro" id="IPR012349">
    <property type="entry name" value="Split_barrel_FMN-bd"/>
</dbReference>
<organism evidence="3 4">
    <name type="scientific">Actinomadura litoris</name>
    <dbReference type="NCBI Taxonomy" id="2678616"/>
    <lineage>
        <taxon>Bacteria</taxon>
        <taxon>Bacillati</taxon>
        <taxon>Actinomycetota</taxon>
        <taxon>Actinomycetes</taxon>
        <taxon>Streptosporangiales</taxon>
        <taxon>Thermomonosporaceae</taxon>
        <taxon>Actinomadura</taxon>
    </lineage>
</organism>
<evidence type="ECO:0000259" key="2">
    <source>
        <dbReference type="Pfam" id="PF01243"/>
    </source>
</evidence>
<comment type="caution">
    <text evidence="3">The sequence shown here is derived from an EMBL/GenBank/DDBJ whole genome shotgun (WGS) entry which is preliminary data.</text>
</comment>
<evidence type="ECO:0000313" key="4">
    <source>
        <dbReference type="Proteomes" id="UP000432015"/>
    </source>
</evidence>
<dbReference type="NCBIfam" id="TIGR04025">
    <property type="entry name" value="PPOX_FMN_DR2398"/>
    <property type="match status" value="1"/>
</dbReference>
<gene>
    <name evidence="3" type="ORF">GNZ18_11635</name>
</gene>
<dbReference type="PANTHER" id="PTHR42815:SF2">
    <property type="entry name" value="FAD-BINDING, PUTATIVE (AFU_ORTHOLOGUE AFUA_6G07600)-RELATED"/>
    <property type="match status" value="1"/>
</dbReference>
<evidence type="ECO:0000256" key="1">
    <source>
        <dbReference type="SAM" id="MobiDB-lite"/>
    </source>
</evidence>
<dbReference type="RefSeq" id="WP_156216339.1">
    <property type="nucleotide sequence ID" value="NZ_WOFH01000004.1"/>
</dbReference>
<sequence length="224" mass="25004">MSVQSNREQDRGPAAVPWRTGHRRLGAAETRGLLGEPDPETRLKILDHLDRNCLTFIAHSPFCCMATADASGATDCTPRGDYPGFVRALDERTLLIPDRLGNKLGDSFSNIVENPHVGLLFFVPGVVETLRVNGRAYVTDDGDLRTMLEQDDVRPELATLVEVDEAYLHCGRSLLRSRLWEDDMRDLAQEIPSPGTFWADAAATEGLDAERLDRLFDDGYQELY</sequence>
<reference evidence="3 4" key="1">
    <citation type="submission" date="2019-11" db="EMBL/GenBank/DDBJ databases">
        <authorList>
            <person name="Cao P."/>
        </authorList>
    </citation>
    <scope>NUCLEOTIDE SEQUENCE [LARGE SCALE GENOMIC DNA]</scope>
    <source>
        <strain evidence="3 4">NEAU-AAG5</strain>
    </source>
</reference>
<accession>A0A7K1KYF8</accession>
<dbReference type="AlphaFoldDB" id="A0A7K1KYF8"/>
<feature type="domain" description="Pyridoxamine 5'-phosphate oxidase N-terminal" evidence="2">
    <location>
        <begin position="50"/>
        <end position="152"/>
    </location>
</feature>
<protein>
    <submittedName>
        <fullName evidence="3">Pyridoxamine 5'-phosphate oxidase family protein</fullName>
    </submittedName>
</protein>
<dbReference type="InterPro" id="IPR011576">
    <property type="entry name" value="Pyridox_Oxase_N"/>
</dbReference>
<dbReference type="InterPro" id="IPR024029">
    <property type="entry name" value="Pyridox_Oxase_FMN-dep"/>
</dbReference>
<keyword evidence="4" id="KW-1185">Reference proteome</keyword>
<dbReference type="Proteomes" id="UP000432015">
    <property type="component" value="Unassembled WGS sequence"/>
</dbReference>
<dbReference type="PANTHER" id="PTHR42815">
    <property type="entry name" value="FAD-BINDING, PUTATIVE (AFU_ORTHOLOGUE AFUA_6G07600)-RELATED"/>
    <property type="match status" value="1"/>
</dbReference>
<dbReference type="SUPFAM" id="SSF50475">
    <property type="entry name" value="FMN-binding split barrel"/>
    <property type="match status" value="1"/>
</dbReference>
<dbReference type="EMBL" id="WOFH01000004">
    <property type="protein sequence ID" value="MUN37250.1"/>
    <property type="molecule type" value="Genomic_DNA"/>
</dbReference>
<name>A0A7K1KYF8_9ACTN</name>
<feature type="region of interest" description="Disordered" evidence="1">
    <location>
        <begin position="1"/>
        <end position="22"/>
    </location>
</feature>